<dbReference type="PANTHER" id="PTHR24171:SF9">
    <property type="entry name" value="ANKYRIN REPEAT DOMAIN-CONTAINING PROTEIN 39"/>
    <property type="match status" value="1"/>
</dbReference>
<dbReference type="AlphaFoldDB" id="A0AA37LXJ3"/>
<dbReference type="Pfam" id="PF13637">
    <property type="entry name" value="Ank_4"/>
    <property type="match status" value="1"/>
</dbReference>
<comment type="caution">
    <text evidence="4">The sequence shown here is derived from an EMBL/GenBank/DDBJ whole genome shotgun (WGS) entry which is preliminary data.</text>
</comment>
<evidence type="ECO:0000256" key="1">
    <source>
        <dbReference type="ARBA" id="ARBA00022737"/>
    </source>
</evidence>
<dbReference type="SUPFAM" id="SSF48403">
    <property type="entry name" value="Ankyrin repeat"/>
    <property type="match status" value="2"/>
</dbReference>
<dbReference type="InterPro" id="IPR002110">
    <property type="entry name" value="Ankyrin_rpt"/>
</dbReference>
<gene>
    <name evidence="4" type="ORF">ColLi_11185</name>
</gene>
<evidence type="ECO:0000256" key="2">
    <source>
        <dbReference type="ARBA" id="ARBA00023043"/>
    </source>
</evidence>
<dbReference type="InterPro" id="IPR036770">
    <property type="entry name" value="Ankyrin_rpt-contain_sf"/>
</dbReference>
<keyword evidence="1" id="KW-0677">Repeat</keyword>
<dbReference type="PROSITE" id="PS50088">
    <property type="entry name" value="ANK_REPEAT"/>
    <property type="match status" value="13"/>
</dbReference>
<evidence type="ECO:0000256" key="3">
    <source>
        <dbReference type="PROSITE-ProRule" id="PRU00023"/>
    </source>
</evidence>
<keyword evidence="2 3" id="KW-0040">ANK repeat</keyword>
<feature type="repeat" description="ANK" evidence="3">
    <location>
        <begin position="286"/>
        <end position="324"/>
    </location>
</feature>
<feature type="repeat" description="ANK" evidence="3">
    <location>
        <begin position="457"/>
        <end position="489"/>
    </location>
</feature>
<feature type="repeat" description="ANK" evidence="3">
    <location>
        <begin position="44"/>
        <end position="76"/>
    </location>
</feature>
<dbReference type="PANTHER" id="PTHR24171">
    <property type="entry name" value="ANKYRIN REPEAT DOMAIN-CONTAINING PROTEIN 39-RELATED"/>
    <property type="match status" value="1"/>
</dbReference>
<feature type="repeat" description="ANK" evidence="3">
    <location>
        <begin position="222"/>
        <end position="247"/>
    </location>
</feature>
<evidence type="ECO:0000313" key="4">
    <source>
        <dbReference type="EMBL" id="GJC88347.1"/>
    </source>
</evidence>
<accession>A0AA37LXJ3</accession>
<dbReference type="Pfam" id="PF13606">
    <property type="entry name" value="Ank_3"/>
    <property type="match status" value="1"/>
</dbReference>
<feature type="repeat" description="ANK" evidence="3">
    <location>
        <begin position="391"/>
        <end position="423"/>
    </location>
</feature>
<dbReference type="Gene3D" id="1.25.40.20">
    <property type="entry name" value="Ankyrin repeat-containing domain"/>
    <property type="match status" value="5"/>
</dbReference>
<organism evidence="4 5">
    <name type="scientific">Colletotrichum liriopes</name>
    <dbReference type="NCBI Taxonomy" id="708192"/>
    <lineage>
        <taxon>Eukaryota</taxon>
        <taxon>Fungi</taxon>
        <taxon>Dikarya</taxon>
        <taxon>Ascomycota</taxon>
        <taxon>Pezizomycotina</taxon>
        <taxon>Sordariomycetes</taxon>
        <taxon>Hypocreomycetidae</taxon>
        <taxon>Glomerellales</taxon>
        <taxon>Glomerellaceae</taxon>
        <taxon>Colletotrichum</taxon>
        <taxon>Colletotrichum spaethianum species complex</taxon>
    </lineage>
</organism>
<feature type="repeat" description="ANK" evidence="3">
    <location>
        <begin position="133"/>
        <end position="160"/>
    </location>
</feature>
<keyword evidence="5" id="KW-1185">Reference proteome</keyword>
<dbReference type="Pfam" id="PF00023">
    <property type="entry name" value="Ank"/>
    <property type="match status" value="1"/>
</dbReference>
<feature type="repeat" description="ANK" evidence="3">
    <location>
        <begin position="77"/>
        <end position="109"/>
    </location>
</feature>
<reference evidence="4 5" key="1">
    <citation type="submission" date="2021-07" db="EMBL/GenBank/DDBJ databases">
        <title>Genome data of Colletotrichum spaethianum.</title>
        <authorList>
            <person name="Utami Y.D."/>
            <person name="Hiruma K."/>
        </authorList>
    </citation>
    <scope>NUCLEOTIDE SEQUENCE [LARGE SCALE GENOMIC DNA]</scope>
    <source>
        <strain evidence="4 5">MAFF 242679</strain>
    </source>
</reference>
<name>A0AA37LXJ3_9PEZI</name>
<dbReference type="SMART" id="SM00248">
    <property type="entry name" value="ANK"/>
    <property type="match status" value="14"/>
</dbReference>
<evidence type="ECO:0000313" key="5">
    <source>
        <dbReference type="Proteomes" id="UP001055172"/>
    </source>
</evidence>
<dbReference type="PROSITE" id="PS50297">
    <property type="entry name" value="ANK_REP_REGION"/>
    <property type="match status" value="12"/>
</dbReference>
<sequence>MELNTNAGVSFSRSMALHWAIHQGQVESVEYLLGLGATLRQNEKKETPLHLAAYRGKTAVIAMLLARGVDINAVNSSGWSPLDIAGKQGDLDVIKLLLEKGASVSVDMTYNSNPAIMAKLIEYGVDINAANSSGWSPLDIASKQGDLDVIKLLLENGASIWADTIYNSNPAVMTTLIEHGVDINAADPSGKRPLDIALQRRDLDRVKIVLQKGASIDAADTYGRTPIEIAAREYDLACVDLLVEKGAVFTKGLSEYLPICNVARDGYFGLLKYLIDDGADVNLRTGGKTSLHYVAKHYGNRHVFIPGLVSLLIKKGADIEAKDNHGQTPLAIACCYENNAVASLLIEKGADFEVKDNEGKTPLAYACFSSKDAVARLLIEKGADIEAKDEDGRTPLAHACISQNDAVAILLIKKGADIKVKDSKGKTPLAYACFSRKDAVARLLIEKGADIEAKDNDGRTPLANACLSRYDAVARLLIEKGADIEVRDKDNRTPLAHAFRSQNQRVISLLINTGANIQAVDKRDDSLWRWLRNIKDVR</sequence>
<protein>
    <submittedName>
        <fullName evidence="4">Ankyrin repeat protein RF_0381</fullName>
    </submittedName>
</protein>
<dbReference type="PRINTS" id="PR01415">
    <property type="entry name" value="ANKYRIN"/>
</dbReference>
<feature type="repeat" description="ANK" evidence="3">
    <location>
        <begin position="424"/>
        <end position="456"/>
    </location>
</feature>
<dbReference type="EMBL" id="BPPX01000032">
    <property type="protein sequence ID" value="GJC88347.1"/>
    <property type="molecule type" value="Genomic_DNA"/>
</dbReference>
<dbReference type="Pfam" id="PF12796">
    <property type="entry name" value="Ank_2"/>
    <property type="match status" value="4"/>
</dbReference>
<feature type="repeat" description="ANK" evidence="3">
    <location>
        <begin position="358"/>
        <end position="390"/>
    </location>
</feature>
<dbReference type="Proteomes" id="UP001055172">
    <property type="component" value="Unassembled WGS sequence"/>
</dbReference>
<proteinExistence type="predicted"/>
<feature type="repeat" description="ANK" evidence="3">
    <location>
        <begin position="490"/>
        <end position="522"/>
    </location>
</feature>
<feature type="repeat" description="ANK" evidence="3">
    <location>
        <begin position="189"/>
        <end position="221"/>
    </location>
</feature>
<feature type="repeat" description="ANK" evidence="3">
    <location>
        <begin position="325"/>
        <end position="357"/>
    </location>
</feature>
<feature type="repeat" description="ANK" evidence="3">
    <location>
        <begin position="12"/>
        <end position="44"/>
    </location>
</feature>